<reference evidence="2 3" key="1">
    <citation type="journal article" date="2022" name="Nat. Ecol. Evol.">
        <title>A masculinizing supergene underlies an exaggerated male reproductive morph in a spider.</title>
        <authorList>
            <person name="Hendrickx F."/>
            <person name="De Corte Z."/>
            <person name="Sonet G."/>
            <person name="Van Belleghem S.M."/>
            <person name="Kostlbacher S."/>
            <person name="Vangestel C."/>
        </authorList>
    </citation>
    <scope>NUCLEOTIDE SEQUENCE [LARGE SCALE GENOMIC DNA]</scope>
    <source>
        <strain evidence="2">W744_W776</strain>
    </source>
</reference>
<evidence type="ECO:0000313" key="3">
    <source>
        <dbReference type="Proteomes" id="UP000827092"/>
    </source>
</evidence>
<comment type="caution">
    <text evidence="2">The sequence shown here is derived from an EMBL/GenBank/DDBJ whole genome shotgun (WGS) entry which is preliminary data.</text>
</comment>
<protein>
    <recommendedName>
        <fullName evidence="1">PDZ domain-containing protein</fullName>
    </recommendedName>
</protein>
<evidence type="ECO:0000313" key="2">
    <source>
        <dbReference type="EMBL" id="KAG8201725.1"/>
    </source>
</evidence>
<organism evidence="2 3">
    <name type="scientific">Oedothorax gibbosus</name>
    <dbReference type="NCBI Taxonomy" id="931172"/>
    <lineage>
        <taxon>Eukaryota</taxon>
        <taxon>Metazoa</taxon>
        <taxon>Ecdysozoa</taxon>
        <taxon>Arthropoda</taxon>
        <taxon>Chelicerata</taxon>
        <taxon>Arachnida</taxon>
        <taxon>Araneae</taxon>
        <taxon>Araneomorphae</taxon>
        <taxon>Entelegynae</taxon>
        <taxon>Araneoidea</taxon>
        <taxon>Linyphiidae</taxon>
        <taxon>Erigoninae</taxon>
        <taxon>Oedothorax</taxon>
    </lineage>
</organism>
<dbReference type="SUPFAM" id="SSF50156">
    <property type="entry name" value="PDZ domain-like"/>
    <property type="match status" value="1"/>
</dbReference>
<sequence length="84" mass="9341">MENLVNILLQRNDDREDWGFGLALDQDNHIVIDRVVNGAMCSYYMSPGDAVLKVAGRSTKAMAVEKARHLILQSGNAVEIIIKK</sequence>
<gene>
    <name evidence="2" type="ORF">JTE90_012786</name>
</gene>
<dbReference type="InterPro" id="IPR036034">
    <property type="entry name" value="PDZ_sf"/>
</dbReference>
<dbReference type="Gene3D" id="2.30.42.10">
    <property type="match status" value="1"/>
</dbReference>
<dbReference type="EMBL" id="JAFNEN010000003">
    <property type="protein sequence ID" value="KAG8201725.1"/>
    <property type="molecule type" value="Genomic_DNA"/>
</dbReference>
<keyword evidence="3" id="KW-1185">Reference proteome</keyword>
<dbReference type="AlphaFoldDB" id="A0AAV6W1B7"/>
<dbReference type="Pfam" id="PF00595">
    <property type="entry name" value="PDZ"/>
    <property type="match status" value="1"/>
</dbReference>
<dbReference type="Proteomes" id="UP000827092">
    <property type="component" value="Unassembled WGS sequence"/>
</dbReference>
<evidence type="ECO:0000259" key="1">
    <source>
        <dbReference type="PROSITE" id="PS50106"/>
    </source>
</evidence>
<proteinExistence type="predicted"/>
<feature type="domain" description="PDZ" evidence="1">
    <location>
        <begin position="6"/>
        <end position="84"/>
    </location>
</feature>
<dbReference type="PROSITE" id="PS50106">
    <property type="entry name" value="PDZ"/>
    <property type="match status" value="1"/>
</dbReference>
<dbReference type="InterPro" id="IPR001478">
    <property type="entry name" value="PDZ"/>
</dbReference>
<accession>A0AAV6W1B7</accession>
<name>A0AAV6W1B7_9ARAC</name>